<feature type="domain" description="DUF5979" evidence="1">
    <location>
        <begin position="84"/>
        <end position="204"/>
    </location>
</feature>
<dbReference type="Pfam" id="PF19407">
    <property type="entry name" value="DUF5979"/>
    <property type="match status" value="3"/>
</dbReference>
<evidence type="ECO:0000313" key="3">
    <source>
        <dbReference type="Proteomes" id="UP000194577"/>
    </source>
</evidence>
<proteinExistence type="predicted"/>
<gene>
    <name evidence="2" type="ORF">BW737_005245</name>
</gene>
<organism evidence="2 3">
    <name type="scientific">Actinomyces ruminis</name>
    <dbReference type="NCBI Taxonomy" id="1937003"/>
    <lineage>
        <taxon>Bacteria</taxon>
        <taxon>Bacillati</taxon>
        <taxon>Actinomycetota</taxon>
        <taxon>Actinomycetes</taxon>
        <taxon>Actinomycetales</taxon>
        <taxon>Actinomycetaceae</taxon>
        <taxon>Actinomyces</taxon>
    </lineage>
</organism>
<evidence type="ECO:0000259" key="1">
    <source>
        <dbReference type="Pfam" id="PF19407"/>
    </source>
</evidence>
<dbReference type="Proteomes" id="UP000194577">
    <property type="component" value="Unassembled WGS sequence"/>
</dbReference>
<dbReference type="Gene3D" id="2.60.40.1140">
    <property type="entry name" value="Collagen-binding surface protein Cna, B-type domain"/>
    <property type="match status" value="2"/>
</dbReference>
<feature type="domain" description="DUF5979" evidence="1">
    <location>
        <begin position="211"/>
        <end position="312"/>
    </location>
</feature>
<dbReference type="EMBL" id="MTPX02000033">
    <property type="protein sequence ID" value="PHP53055.1"/>
    <property type="molecule type" value="Genomic_DNA"/>
</dbReference>
<keyword evidence="3" id="KW-1185">Reference proteome</keyword>
<evidence type="ECO:0000313" key="2">
    <source>
        <dbReference type="EMBL" id="PHP53055.1"/>
    </source>
</evidence>
<name>A0ABX4MG91_9ACTO</name>
<sequence>MTGGGTAVLSVTSGPATSNGNSAAVLLGSTCTVTENDPGAPNDADPSYVFSTAGTTSGPVVIDPDTRTGNVDVTNVVARTTGGLTITKSVEGAQAGTGFADTDFTFTYTCTPLTGEAITGTATVRAGQTSETITGIPEGSSCTVTEDTGALPAAIDPYRWDEDGTSMTATPSSGAAVSADGASISFTMPGGEDAGVAVAATNTMSERYGSIQVTKTVAEANKANGFTGAGEKLFPVTVTCGDAQAYSGTLADGETVTVEGIPLGRTCTVTEGTISGGLADGSYAWGEPTITDPVTVTSEDASSGTVTVTNTIERVRADVNLTKVLSGELASQFGADNSYSGSFTCTHDGDAT</sequence>
<protein>
    <recommendedName>
        <fullName evidence="1">DUF5979 domain-containing protein</fullName>
    </recommendedName>
</protein>
<feature type="domain" description="DUF5979" evidence="1">
    <location>
        <begin position="10"/>
        <end position="77"/>
    </location>
</feature>
<accession>A0ABX4MG91</accession>
<reference evidence="2 3" key="1">
    <citation type="submission" date="2017-10" db="EMBL/GenBank/DDBJ databases">
        <title>Draft genome sequence of cellulolytic Actinomyces sp CtC72 isolated from cattle rumen fluid.</title>
        <authorList>
            <person name="Joshi A.J."/>
            <person name="Vasudevan G."/>
            <person name="Lanjekar V.B."/>
            <person name="Hivarkar S."/>
            <person name="Engineer A."/>
            <person name="Pore S.D."/>
            <person name="Dhakephalkar P.K."/>
            <person name="Dagar S."/>
        </authorList>
    </citation>
    <scope>NUCLEOTIDE SEQUENCE [LARGE SCALE GENOMIC DNA]</scope>
    <source>
        <strain evidence="3">CtC72</strain>
    </source>
</reference>
<dbReference type="InterPro" id="IPR046022">
    <property type="entry name" value="DUF5979"/>
</dbReference>
<comment type="caution">
    <text evidence="2">The sequence shown here is derived from an EMBL/GenBank/DDBJ whole genome shotgun (WGS) entry which is preliminary data.</text>
</comment>